<keyword evidence="2" id="KW-1185">Reference proteome</keyword>
<organism evidence="1 2">
    <name type="scientific">Pendulispora brunnea</name>
    <dbReference type="NCBI Taxonomy" id="2905690"/>
    <lineage>
        <taxon>Bacteria</taxon>
        <taxon>Pseudomonadati</taxon>
        <taxon>Myxococcota</taxon>
        <taxon>Myxococcia</taxon>
        <taxon>Myxococcales</taxon>
        <taxon>Sorangiineae</taxon>
        <taxon>Pendulisporaceae</taxon>
        <taxon>Pendulispora</taxon>
    </lineage>
</organism>
<sequence length="139" mass="15834">MANKVGRLIELTVETPLSVDEANRAFVETRNLVQVVRTKVVTACDLMGADIFAPEVSDKLTHLMRSDNPHVERSAYLVSDAPTFSLQFMRMIREAGNPARRIFRRRAEMESWLAPVLTPEERERLHAFLDERGVARIKG</sequence>
<name>A0ABZ2KI21_9BACT</name>
<dbReference type="Proteomes" id="UP001379533">
    <property type="component" value="Chromosome"/>
</dbReference>
<evidence type="ECO:0000313" key="1">
    <source>
        <dbReference type="EMBL" id="WXA98323.1"/>
    </source>
</evidence>
<gene>
    <name evidence="1" type="ORF">LZC95_15965</name>
</gene>
<proteinExistence type="predicted"/>
<dbReference type="RefSeq" id="WP_394848935.1">
    <property type="nucleotide sequence ID" value="NZ_CP089982.1"/>
</dbReference>
<dbReference type="EMBL" id="CP089982">
    <property type="protein sequence ID" value="WXA98323.1"/>
    <property type="molecule type" value="Genomic_DNA"/>
</dbReference>
<reference evidence="1 2" key="1">
    <citation type="submission" date="2021-12" db="EMBL/GenBank/DDBJ databases">
        <title>Discovery of the Pendulisporaceae a myxobacterial family with distinct sporulation behavior and unique specialized metabolism.</title>
        <authorList>
            <person name="Garcia R."/>
            <person name="Popoff A."/>
            <person name="Bader C.D."/>
            <person name="Loehr J."/>
            <person name="Walesch S."/>
            <person name="Walt C."/>
            <person name="Boldt J."/>
            <person name="Bunk B."/>
            <person name="Haeckl F.J.F.P.J."/>
            <person name="Gunesch A.P."/>
            <person name="Birkelbach J."/>
            <person name="Nuebel U."/>
            <person name="Pietschmann T."/>
            <person name="Bach T."/>
            <person name="Mueller R."/>
        </authorList>
    </citation>
    <scope>NUCLEOTIDE SEQUENCE [LARGE SCALE GENOMIC DNA]</scope>
    <source>
        <strain evidence="1 2">MSr12523</strain>
    </source>
</reference>
<accession>A0ABZ2KI21</accession>
<evidence type="ECO:0000313" key="2">
    <source>
        <dbReference type="Proteomes" id="UP001379533"/>
    </source>
</evidence>
<protein>
    <submittedName>
        <fullName evidence="1">Uncharacterized protein</fullName>
    </submittedName>
</protein>